<evidence type="ECO:0000313" key="3">
    <source>
        <dbReference type="Proteomes" id="UP001081283"/>
    </source>
</evidence>
<dbReference type="Pfam" id="PF11695">
    <property type="entry name" value="DUF3291"/>
    <property type="match status" value="1"/>
</dbReference>
<dbReference type="RefSeq" id="WP_267613579.1">
    <property type="nucleotide sequence ID" value="NZ_JAOVZQ010000001.1"/>
</dbReference>
<evidence type="ECO:0000313" key="2">
    <source>
        <dbReference type="EMBL" id="MCY0095703.1"/>
    </source>
</evidence>
<comment type="caution">
    <text evidence="2">The sequence shown here is derived from an EMBL/GenBank/DDBJ whole genome shotgun (WGS) entry which is preliminary data.</text>
</comment>
<name>A0ABT3YIR1_9HYPH</name>
<protein>
    <submittedName>
        <fullName evidence="2">DUF3291 domain-containing protein</fullName>
    </submittedName>
</protein>
<sequence>MTAKMHVAELNIARPRYPLEDERMAGFTNNLDRINALAERSPGFVWRLTGDGNDATDLVFPGEPDAIVNISVWESAEALEHFVWNTVHAKIYNQKDRWFPAFGKPYFVMWPVPVGHEPGLDEAFARLTRLTVSGNTDVAFGWDGLPQLKSWMEKRCA</sequence>
<feature type="domain" description="DUF3291" evidence="1">
    <location>
        <begin position="8"/>
        <end position="142"/>
    </location>
</feature>
<gene>
    <name evidence="2" type="ORF">OEG82_16995</name>
</gene>
<reference evidence="2" key="1">
    <citation type="submission" date="2022-10" db="EMBL/GenBank/DDBJ databases">
        <title>Hoeflea sp. J2-29, isolated from marine algae.</title>
        <authorList>
            <person name="Kristyanto S."/>
            <person name="Kim J.M."/>
            <person name="Jeon C.O."/>
        </authorList>
    </citation>
    <scope>NUCLEOTIDE SEQUENCE</scope>
    <source>
        <strain evidence="2">J2-29</strain>
    </source>
</reference>
<dbReference type="SUPFAM" id="SSF54909">
    <property type="entry name" value="Dimeric alpha+beta barrel"/>
    <property type="match status" value="1"/>
</dbReference>
<keyword evidence="3" id="KW-1185">Reference proteome</keyword>
<dbReference type="EMBL" id="JAOVZQ010000001">
    <property type="protein sequence ID" value="MCY0095703.1"/>
    <property type="molecule type" value="Genomic_DNA"/>
</dbReference>
<organism evidence="2 3">
    <name type="scientific">Hoeflea ulvae</name>
    <dbReference type="NCBI Taxonomy" id="2983764"/>
    <lineage>
        <taxon>Bacteria</taxon>
        <taxon>Pseudomonadati</taxon>
        <taxon>Pseudomonadota</taxon>
        <taxon>Alphaproteobacteria</taxon>
        <taxon>Hyphomicrobiales</taxon>
        <taxon>Rhizobiaceae</taxon>
        <taxon>Hoeflea</taxon>
    </lineage>
</organism>
<evidence type="ECO:0000259" key="1">
    <source>
        <dbReference type="Pfam" id="PF11695"/>
    </source>
</evidence>
<dbReference type="InterPro" id="IPR011008">
    <property type="entry name" value="Dimeric_a/b-barrel"/>
</dbReference>
<dbReference type="Proteomes" id="UP001081283">
    <property type="component" value="Unassembled WGS sequence"/>
</dbReference>
<proteinExistence type="predicted"/>
<accession>A0ABT3YIR1</accession>
<dbReference type="InterPro" id="IPR021708">
    <property type="entry name" value="DUF3291"/>
</dbReference>